<dbReference type="OrthoDB" id="363185at2759"/>
<feature type="domain" description="FAD-binding PCMH-type" evidence="5">
    <location>
        <begin position="40"/>
        <end position="206"/>
    </location>
</feature>
<evidence type="ECO:0000256" key="1">
    <source>
        <dbReference type="ARBA" id="ARBA00005466"/>
    </source>
</evidence>
<dbReference type="KEGG" id="trg:TRUGW13939_07947"/>
<evidence type="ECO:0000313" key="6">
    <source>
        <dbReference type="EMBL" id="QKX60801.1"/>
    </source>
</evidence>
<dbReference type="Gene3D" id="3.40.462.20">
    <property type="match status" value="1"/>
</dbReference>
<dbReference type="Pfam" id="PF01565">
    <property type="entry name" value="FAD_binding_4"/>
    <property type="match status" value="1"/>
</dbReference>
<comment type="similarity">
    <text evidence="1">Belongs to the oxygen-dependent FAD-linked oxidoreductase family.</text>
</comment>
<keyword evidence="2" id="KW-0285">Flavoprotein</keyword>
<dbReference type="AlphaFoldDB" id="A0A7H8R545"/>
<dbReference type="GO" id="GO:0071949">
    <property type="term" value="F:FAD binding"/>
    <property type="evidence" value="ECO:0007669"/>
    <property type="project" value="InterPro"/>
</dbReference>
<accession>A0A7H8R545</accession>
<protein>
    <recommendedName>
        <fullName evidence="5">FAD-binding PCMH-type domain-containing protein</fullName>
    </recommendedName>
</protein>
<dbReference type="Proteomes" id="UP000509510">
    <property type="component" value="Chromosome IV"/>
</dbReference>
<dbReference type="InterPro" id="IPR016169">
    <property type="entry name" value="FAD-bd_PCMH_sub2"/>
</dbReference>
<dbReference type="PANTHER" id="PTHR42973">
    <property type="entry name" value="BINDING OXIDOREDUCTASE, PUTATIVE (AFU_ORTHOLOGUE AFUA_1G17690)-RELATED"/>
    <property type="match status" value="1"/>
</dbReference>
<keyword evidence="7" id="KW-1185">Reference proteome</keyword>
<dbReference type="InterPro" id="IPR016166">
    <property type="entry name" value="FAD-bd_PCMH"/>
</dbReference>
<evidence type="ECO:0000259" key="5">
    <source>
        <dbReference type="PROSITE" id="PS51387"/>
    </source>
</evidence>
<dbReference type="InterPro" id="IPR006094">
    <property type="entry name" value="Oxid_FAD_bind_N"/>
</dbReference>
<sequence length="455" mass="49189">MSDTRLASLEAFLDGHPTIKYIPPSSPDYPSKREQWNTGRSDTPLAIVQPQSAADVSAVVKYAKSQNIDFTIRTGGHNIDGKAIVEGALAIDMRAIAFVNIATDRQAATIGGGILMQDVATKLGHEGLATPVGTVPSVGYVGWAMYGGYGPLSAHWGLGVDQIIGATMINGDGEVIKADEKLLKGIRGAGGLFGPILDVTVKIYPLKNVLAGAILFDSKDIAKSLVDYNVGYQKLLDSGLPSELSVQQMVFNTPTTRLYGISVMWSSDDFERGRFWVEKLACLGIIIANTVSIRNISDWMADNGAAVPLNVYGSARTHNLRQITPQVAEIIGHYITEMPSNPATVFSIHQLRGPSAAPKQNSVFATRELHYMLEILGYATVAEDRGKAEKWGVDFARALEESGEGNILPTRYISLDGSDEAHSITRIFGSNTQEVLALKKEYDPNHVFRLTVPSL</sequence>
<dbReference type="InterPro" id="IPR016167">
    <property type="entry name" value="FAD-bd_PCMH_sub1"/>
</dbReference>
<keyword evidence="4" id="KW-0560">Oxidoreductase</keyword>
<dbReference type="Gene3D" id="3.30.465.10">
    <property type="match status" value="1"/>
</dbReference>
<evidence type="ECO:0000313" key="7">
    <source>
        <dbReference type="Proteomes" id="UP000509510"/>
    </source>
</evidence>
<gene>
    <name evidence="6" type="ORF">TRUGW13939_07947</name>
</gene>
<dbReference type="PROSITE" id="PS51387">
    <property type="entry name" value="FAD_PCMH"/>
    <property type="match status" value="1"/>
</dbReference>
<organism evidence="6 7">
    <name type="scientific">Talaromyces rugulosus</name>
    <name type="common">Penicillium rugulosum</name>
    <dbReference type="NCBI Taxonomy" id="121627"/>
    <lineage>
        <taxon>Eukaryota</taxon>
        <taxon>Fungi</taxon>
        <taxon>Dikarya</taxon>
        <taxon>Ascomycota</taxon>
        <taxon>Pezizomycotina</taxon>
        <taxon>Eurotiomycetes</taxon>
        <taxon>Eurotiomycetidae</taxon>
        <taxon>Eurotiales</taxon>
        <taxon>Trichocomaceae</taxon>
        <taxon>Talaromyces</taxon>
        <taxon>Talaromyces sect. Islandici</taxon>
    </lineage>
</organism>
<dbReference type="Gene3D" id="3.30.43.10">
    <property type="entry name" value="Uridine Diphospho-n-acetylenolpyruvylglucosamine Reductase, domain 2"/>
    <property type="match status" value="1"/>
</dbReference>
<evidence type="ECO:0000256" key="3">
    <source>
        <dbReference type="ARBA" id="ARBA00022827"/>
    </source>
</evidence>
<proteinExistence type="inferred from homology"/>
<keyword evidence="3" id="KW-0274">FAD</keyword>
<dbReference type="RefSeq" id="XP_035346976.1">
    <property type="nucleotide sequence ID" value="XM_035491083.1"/>
</dbReference>
<dbReference type="GO" id="GO:0016491">
    <property type="term" value="F:oxidoreductase activity"/>
    <property type="evidence" value="ECO:0007669"/>
    <property type="project" value="UniProtKB-KW"/>
</dbReference>
<dbReference type="InterPro" id="IPR036318">
    <property type="entry name" value="FAD-bd_PCMH-like_sf"/>
</dbReference>
<dbReference type="EMBL" id="CP055901">
    <property type="protein sequence ID" value="QKX60801.1"/>
    <property type="molecule type" value="Genomic_DNA"/>
</dbReference>
<evidence type="ECO:0000256" key="2">
    <source>
        <dbReference type="ARBA" id="ARBA00022630"/>
    </source>
</evidence>
<reference evidence="7" key="1">
    <citation type="submission" date="2020-06" db="EMBL/GenBank/DDBJ databases">
        <title>A chromosome-scale genome assembly of Talaromyces rugulosus W13939.</title>
        <authorList>
            <person name="Wang B."/>
            <person name="Guo L."/>
            <person name="Ye K."/>
            <person name="Wang L."/>
        </authorList>
    </citation>
    <scope>NUCLEOTIDE SEQUENCE [LARGE SCALE GENOMIC DNA]</scope>
    <source>
        <strain evidence="7">W13939</strain>
    </source>
</reference>
<dbReference type="SUPFAM" id="SSF56176">
    <property type="entry name" value="FAD-binding/transporter-associated domain-like"/>
    <property type="match status" value="1"/>
</dbReference>
<name>A0A7H8R545_TALRU</name>
<dbReference type="GeneID" id="55995436"/>
<dbReference type="InterPro" id="IPR050416">
    <property type="entry name" value="FAD-linked_Oxidoreductase"/>
</dbReference>
<dbReference type="PANTHER" id="PTHR42973:SF7">
    <property type="entry name" value="FAD-BINDING PCMH-TYPE DOMAIN-CONTAINING PROTEIN"/>
    <property type="match status" value="1"/>
</dbReference>
<evidence type="ECO:0000256" key="4">
    <source>
        <dbReference type="ARBA" id="ARBA00023002"/>
    </source>
</evidence>